<keyword evidence="2" id="KW-1185">Reference proteome</keyword>
<reference evidence="1 2" key="1">
    <citation type="submission" date="2006-03" db="EMBL/GenBank/DDBJ databases">
        <title>Complete sequence of chromosome of Nitrobacter hamburgensis X14.</title>
        <authorList>
            <consortium name="US DOE Joint Genome Institute"/>
            <person name="Copeland A."/>
            <person name="Lucas S."/>
            <person name="Lapidus A."/>
            <person name="Barry K."/>
            <person name="Detter J.C."/>
            <person name="Glavina del Rio T."/>
            <person name="Hammon N."/>
            <person name="Israni S."/>
            <person name="Dalin E."/>
            <person name="Tice H."/>
            <person name="Pitluck S."/>
            <person name="Chain P."/>
            <person name="Malfatti S."/>
            <person name="Shin M."/>
            <person name="Vergez L."/>
            <person name="Schmutz J."/>
            <person name="Larimer F."/>
            <person name="Land M."/>
            <person name="Hauser L."/>
            <person name="Kyrpides N."/>
            <person name="Ivanova N."/>
            <person name="Ward B."/>
            <person name="Arp D."/>
            <person name="Klotz M."/>
            <person name="Stein L."/>
            <person name="O'Mullan G."/>
            <person name="Starkenburg S."/>
            <person name="Sayavedra L."/>
            <person name="Poret-Peterson A.T."/>
            <person name="Gentry M.E."/>
            <person name="Bruce D."/>
            <person name="Richardson P."/>
        </authorList>
    </citation>
    <scope>NUCLEOTIDE SEQUENCE [LARGE SCALE GENOMIC DNA]</scope>
    <source>
        <strain evidence="2">DSM 10229 / NCIMB 13809 / X14</strain>
    </source>
</reference>
<dbReference type="AlphaFoldDB" id="Q1QGL3"/>
<gene>
    <name evidence="1" type="ordered locus">Nham_3957</name>
</gene>
<name>Q1QGL3_NITHX</name>
<organism evidence="1 2">
    <name type="scientific">Nitrobacter hamburgensis (strain DSM 10229 / NCIMB 13809 / X14)</name>
    <dbReference type="NCBI Taxonomy" id="323097"/>
    <lineage>
        <taxon>Bacteria</taxon>
        <taxon>Pseudomonadati</taxon>
        <taxon>Pseudomonadota</taxon>
        <taxon>Alphaproteobacteria</taxon>
        <taxon>Hyphomicrobiales</taxon>
        <taxon>Nitrobacteraceae</taxon>
        <taxon>Nitrobacter</taxon>
    </lineage>
</organism>
<proteinExistence type="predicted"/>
<dbReference type="Proteomes" id="UP000001953">
    <property type="component" value="Chromosome"/>
</dbReference>
<dbReference type="eggNOG" id="ENOG503186S">
    <property type="taxonomic scope" value="Bacteria"/>
</dbReference>
<dbReference type="HOGENOM" id="CLU_191532_0_0_5"/>
<sequence length="86" mass="9470">MSCDDKVKIRCPACTRIFRERASRVRDGAEVNCLNCNKLIVLTKETDDSFLRRALKAAREIRAAKDAAVHAATYSGAASASKRETP</sequence>
<dbReference type="EMBL" id="CP000319">
    <property type="protein sequence ID" value="ABE64634.1"/>
    <property type="molecule type" value="Genomic_DNA"/>
</dbReference>
<evidence type="ECO:0000313" key="1">
    <source>
        <dbReference type="EMBL" id="ABE64634.1"/>
    </source>
</evidence>
<evidence type="ECO:0000313" key="2">
    <source>
        <dbReference type="Proteomes" id="UP000001953"/>
    </source>
</evidence>
<dbReference type="KEGG" id="nha:Nham_3957"/>
<accession>Q1QGL3</accession>
<protein>
    <submittedName>
        <fullName evidence="1">Uncharacterized protein</fullName>
    </submittedName>
</protein>